<feature type="compositionally biased region" description="Basic and acidic residues" evidence="10">
    <location>
        <begin position="1009"/>
        <end position="1036"/>
    </location>
</feature>
<comment type="cofactor">
    <cofactor evidence="1">
        <name>Ca(2+)</name>
        <dbReference type="ChEBI" id="CHEBI:29108"/>
    </cofactor>
</comment>
<keyword evidence="6 9" id="KW-0443">Lipid metabolism</keyword>
<dbReference type="CDD" id="cd16207">
    <property type="entry name" value="EFh_ScPlc1p_like"/>
    <property type="match status" value="1"/>
</dbReference>
<accession>A0AAD5VLI1</accession>
<dbReference type="PRINTS" id="PR00390">
    <property type="entry name" value="PHPHLIPASEC"/>
</dbReference>
<dbReference type="InterPro" id="IPR017946">
    <property type="entry name" value="PLC-like_Pdiesterase_TIM-brl"/>
</dbReference>
<feature type="region of interest" description="Disordered" evidence="10">
    <location>
        <begin position="773"/>
        <end position="816"/>
    </location>
</feature>
<evidence type="ECO:0000256" key="6">
    <source>
        <dbReference type="ARBA" id="ARBA00023098"/>
    </source>
</evidence>
<dbReference type="Gene3D" id="1.10.238.10">
    <property type="entry name" value="EF-hand"/>
    <property type="match status" value="1"/>
</dbReference>
<comment type="caution">
    <text evidence="14">The sequence shown here is derived from an EMBL/GenBank/DDBJ whole genome shotgun (WGS) entry which is preliminary data.</text>
</comment>
<dbReference type="PROSITE" id="PS50008">
    <property type="entry name" value="PIPLC_Y_DOMAIN"/>
    <property type="match status" value="1"/>
</dbReference>
<dbReference type="CDD" id="cd13360">
    <property type="entry name" value="PH_PLC_fungal"/>
    <property type="match status" value="1"/>
</dbReference>
<evidence type="ECO:0000256" key="5">
    <source>
        <dbReference type="ARBA" id="ARBA00022963"/>
    </source>
</evidence>
<evidence type="ECO:0000313" key="15">
    <source>
        <dbReference type="Proteomes" id="UP001213000"/>
    </source>
</evidence>
<sequence length="1173" mass="128918">MPPAPLLSDGTQPNADSASVAPVAEVQVPLVLQEGTWMTKVSGKKQKKMFLKLDPDTGHIVWHSKQLRLIPIENIKEIRSGPSTRLHRHHFQLAQDYENLWITIIYMLEGHYKILHLIAPSEEISRMWDTTLRRLYTHRMELMTGLGNIEERQRVWEKQYWKGADVDRDHRLTFDEVEKMCRKLNINSPREDLRSWFKQADVRNRRYLDFEDFRRFVKLLKTRKEVVSLFNELKGSSEHFDFNVFTRFMHREQKSSLPAPQLHILFEKYSIPVSVPSTPASPPATPHPGRIKESNSYVFPTLARQCTIRNAISLIITPQNCRYPFHTQLLPSPARQGQPPRHRALTSTKHDMKHPLSSYFISSSHNTYLVGHQLVGSSTVEGYIRALLAGCRSVEIDVYDGSGSGDSTPDDPTSPMVAAHAPLPLLNEPMVFHGHTLTSKVPLRQICQAIMKYGFIASPYPIIISAENHCSVQGQELMARIMVEEFGDALVRYPIDGPDLYDVMTPTVAPSTFAGGFSEGGSWEGKGKITQLPSPDDLKGRILLKTKNLNLVKSNSRSTSRRRTAPLSSESDVEALGSASESDTGFSGVAGILNRGLSERMGRKGSKKKKSSGESSDLVRDGLMKANSVLQRVRSVGRSSAPPPFSFSNQSTGSLSSGRSSTHTNPATHGIPISVHSGTPGSTPNTSTSHLTSQALVSSPSPLSPPLHNSTPTTLPLAIPIPRPRASTSSKPPSAYDVPFGQPSSVASTSSMASSLPDSSAVSLSAARLGLPSSHNGSASVLSSSVGTTGSGSGLALVGRRGSQKSSGISMSKPKSKPKMSTALVALLVYTVGVKCRGLKASGHIYLHPDESGSVSDAKSTKSGKVKEKEKMKEVEEGEVWYAPEHMFSLSENSANKYLKTCMLELIKHTEDHLVRVYPKGTRMRSTNFEPHRYWSAGCQLVAINWQTFDLGYVINHAMFQRNARCGYVLKPPPLRQPSKPEHSPEKWRKKQYKLNITIISAQQLPKVKVKDGSGHEVMSTEKDSKDKEKDDEGKNVDPYVEVSLHVPEWTYCVSPMSPTTAGSTMPGSQLRFTTSPSKTHAARTHTIKNNGFNPIWNSSLQLSFDAPTQPGMLDLIFLRLLVKQESSGVGIGGISGGMSGLVDVGSTETLAVCCVSLGEYLFSTLFVKINVA</sequence>
<dbReference type="SUPFAM" id="SSF49562">
    <property type="entry name" value="C2 domain (Calcium/lipid-binding domain, CaLB)"/>
    <property type="match status" value="1"/>
</dbReference>
<feature type="region of interest" description="Disordered" evidence="10">
    <location>
        <begin position="634"/>
        <end position="757"/>
    </location>
</feature>
<evidence type="ECO:0000256" key="2">
    <source>
        <dbReference type="ARBA" id="ARBA00012368"/>
    </source>
</evidence>
<proteinExistence type="predicted"/>
<dbReference type="Gene3D" id="2.60.40.150">
    <property type="entry name" value="C2 domain"/>
    <property type="match status" value="1"/>
</dbReference>
<feature type="compositionally biased region" description="Low complexity" evidence="10">
    <location>
        <begin position="743"/>
        <end position="757"/>
    </location>
</feature>
<dbReference type="Gene3D" id="3.20.20.190">
    <property type="entry name" value="Phosphatidylinositol (PI) phosphodiesterase"/>
    <property type="match status" value="2"/>
</dbReference>
<keyword evidence="7" id="KW-0807">Transducer</keyword>
<keyword evidence="3 9" id="KW-0378">Hydrolase</keyword>
<dbReference type="CDD" id="cd08558">
    <property type="entry name" value="PI-PLCc_eukaryota"/>
    <property type="match status" value="1"/>
</dbReference>
<evidence type="ECO:0000256" key="3">
    <source>
        <dbReference type="ARBA" id="ARBA00022801"/>
    </source>
</evidence>
<evidence type="ECO:0000256" key="7">
    <source>
        <dbReference type="ARBA" id="ARBA00023224"/>
    </source>
</evidence>
<feature type="region of interest" description="Disordered" evidence="10">
    <location>
        <begin position="1009"/>
        <end position="1037"/>
    </location>
</feature>
<dbReference type="PROSITE" id="PS50004">
    <property type="entry name" value="C2"/>
    <property type="match status" value="1"/>
</dbReference>
<dbReference type="PROSITE" id="PS50007">
    <property type="entry name" value="PIPLC_X_DOMAIN"/>
    <property type="match status" value="1"/>
</dbReference>
<dbReference type="SMART" id="SM00148">
    <property type="entry name" value="PLCXc"/>
    <property type="match status" value="1"/>
</dbReference>
<dbReference type="InterPro" id="IPR000909">
    <property type="entry name" value="PLipase_C_PInositol-sp_X_dom"/>
</dbReference>
<dbReference type="PROSITE" id="PS00018">
    <property type="entry name" value="EF_HAND_1"/>
    <property type="match status" value="1"/>
</dbReference>
<dbReference type="InterPro" id="IPR011993">
    <property type="entry name" value="PH-like_dom_sf"/>
</dbReference>
<dbReference type="PANTHER" id="PTHR10336">
    <property type="entry name" value="PHOSPHOINOSITIDE-SPECIFIC PHOSPHOLIPASE C FAMILY PROTEIN"/>
    <property type="match status" value="1"/>
</dbReference>
<feature type="domain" description="PI-PLC Y-box" evidence="12">
    <location>
        <begin position="886"/>
        <end position="976"/>
    </location>
</feature>
<dbReference type="EMBL" id="JANIEX010001506">
    <property type="protein sequence ID" value="KAJ3557189.1"/>
    <property type="molecule type" value="Genomic_DNA"/>
</dbReference>
<name>A0AAD5VLI1_9AGAR</name>
<reference evidence="14" key="1">
    <citation type="submission" date="2022-07" db="EMBL/GenBank/DDBJ databases">
        <title>Genome Sequence of Leucocoprinus birnbaumii.</title>
        <authorList>
            <person name="Buettner E."/>
        </authorList>
    </citation>
    <scope>NUCLEOTIDE SEQUENCE</scope>
    <source>
        <strain evidence="14">VT141</strain>
    </source>
</reference>
<evidence type="ECO:0000256" key="8">
    <source>
        <dbReference type="ARBA" id="ARBA00023674"/>
    </source>
</evidence>
<protein>
    <recommendedName>
        <fullName evidence="2 9">Phosphoinositide phospholipase C</fullName>
        <ecNumber evidence="2 9">3.1.4.11</ecNumber>
    </recommendedName>
</protein>
<dbReference type="Proteomes" id="UP001213000">
    <property type="component" value="Unassembled WGS sequence"/>
</dbReference>
<dbReference type="InterPro" id="IPR037755">
    <property type="entry name" value="Plc1_PH"/>
</dbReference>
<dbReference type="InterPro" id="IPR002048">
    <property type="entry name" value="EF_hand_dom"/>
</dbReference>
<feature type="region of interest" description="Disordered" evidence="10">
    <location>
        <begin position="553"/>
        <end position="621"/>
    </location>
</feature>
<organism evidence="14 15">
    <name type="scientific">Leucocoprinus birnbaumii</name>
    <dbReference type="NCBI Taxonomy" id="56174"/>
    <lineage>
        <taxon>Eukaryota</taxon>
        <taxon>Fungi</taxon>
        <taxon>Dikarya</taxon>
        <taxon>Basidiomycota</taxon>
        <taxon>Agaricomycotina</taxon>
        <taxon>Agaricomycetes</taxon>
        <taxon>Agaricomycetidae</taxon>
        <taxon>Agaricales</taxon>
        <taxon>Agaricineae</taxon>
        <taxon>Agaricaceae</taxon>
        <taxon>Leucocoprinus</taxon>
    </lineage>
</organism>
<evidence type="ECO:0000256" key="1">
    <source>
        <dbReference type="ARBA" id="ARBA00001913"/>
    </source>
</evidence>
<evidence type="ECO:0000259" key="11">
    <source>
        <dbReference type="PROSITE" id="PS50004"/>
    </source>
</evidence>
<keyword evidence="15" id="KW-1185">Reference proteome</keyword>
<dbReference type="SUPFAM" id="SSF51695">
    <property type="entry name" value="PLC-like phosphodiesterases"/>
    <property type="match status" value="1"/>
</dbReference>
<feature type="compositionally biased region" description="Low complexity" evidence="10">
    <location>
        <begin position="777"/>
        <end position="813"/>
    </location>
</feature>
<evidence type="ECO:0000256" key="4">
    <source>
        <dbReference type="ARBA" id="ARBA00022837"/>
    </source>
</evidence>
<evidence type="ECO:0000256" key="10">
    <source>
        <dbReference type="SAM" id="MobiDB-lite"/>
    </source>
</evidence>
<dbReference type="Gene3D" id="2.30.29.30">
    <property type="entry name" value="Pleckstrin-homology domain (PH domain)/Phosphotyrosine-binding domain (PTB)"/>
    <property type="match status" value="1"/>
</dbReference>
<dbReference type="Pfam" id="PF00388">
    <property type="entry name" value="PI-PLC-X"/>
    <property type="match status" value="1"/>
</dbReference>
<dbReference type="InterPro" id="IPR000008">
    <property type="entry name" value="C2_dom"/>
</dbReference>
<dbReference type="SMART" id="SM00149">
    <property type="entry name" value="PLCYc"/>
    <property type="match status" value="1"/>
</dbReference>
<comment type="catalytic activity">
    <reaction evidence="8">
        <text>a 1,2-diacyl-sn-glycero-3-phospho-(1D-myo-inositol-4,5-bisphosphate) + H2O = 1D-myo-inositol 1,4,5-trisphosphate + a 1,2-diacyl-sn-glycerol + H(+)</text>
        <dbReference type="Rhea" id="RHEA:33179"/>
        <dbReference type="ChEBI" id="CHEBI:15377"/>
        <dbReference type="ChEBI" id="CHEBI:15378"/>
        <dbReference type="ChEBI" id="CHEBI:17815"/>
        <dbReference type="ChEBI" id="CHEBI:58456"/>
        <dbReference type="ChEBI" id="CHEBI:203600"/>
        <dbReference type="EC" id="3.1.4.11"/>
    </reaction>
    <physiologicalReaction direction="left-to-right" evidence="8">
        <dbReference type="Rhea" id="RHEA:33180"/>
    </physiologicalReaction>
</comment>
<dbReference type="SMART" id="SM00239">
    <property type="entry name" value="C2"/>
    <property type="match status" value="1"/>
</dbReference>
<feature type="compositionally biased region" description="Low complexity" evidence="10">
    <location>
        <begin position="696"/>
        <end position="726"/>
    </location>
</feature>
<keyword evidence="5 9" id="KW-0442">Lipid degradation</keyword>
<dbReference type="InterPro" id="IPR001711">
    <property type="entry name" value="PLipase_C_Pinositol-sp_Y"/>
</dbReference>
<dbReference type="InterPro" id="IPR018247">
    <property type="entry name" value="EF_Hand_1_Ca_BS"/>
</dbReference>
<gene>
    <name evidence="14" type="ORF">NP233_g11804</name>
</gene>
<feature type="domain" description="C2" evidence="11">
    <location>
        <begin position="971"/>
        <end position="1171"/>
    </location>
</feature>
<feature type="compositionally biased region" description="Low complexity" evidence="10">
    <location>
        <begin position="677"/>
        <end position="689"/>
    </location>
</feature>
<dbReference type="GO" id="GO:0051209">
    <property type="term" value="P:release of sequestered calcium ion into cytosol"/>
    <property type="evidence" value="ECO:0007669"/>
    <property type="project" value="TreeGrafter"/>
</dbReference>
<evidence type="ECO:0000313" key="14">
    <source>
        <dbReference type="EMBL" id="KAJ3557189.1"/>
    </source>
</evidence>
<dbReference type="GO" id="GO:0004435">
    <property type="term" value="F:phosphatidylinositol-4,5-bisphosphate phospholipase C activity"/>
    <property type="evidence" value="ECO:0007669"/>
    <property type="project" value="UniProtKB-EC"/>
</dbReference>
<feature type="domain" description="EF-hand" evidence="13">
    <location>
        <begin position="188"/>
        <end position="223"/>
    </location>
</feature>
<dbReference type="Pfam" id="PF00168">
    <property type="entry name" value="C2"/>
    <property type="match status" value="1"/>
</dbReference>
<dbReference type="Pfam" id="PF16457">
    <property type="entry name" value="PH_12"/>
    <property type="match status" value="1"/>
</dbReference>
<dbReference type="Pfam" id="PF00387">
    <property type="entry name" value="PI-PLC-Y"/>
    <property type="match status" value="1"/>
</dbReference>
<dbReference type="GO" id="GO:0016042">
    <property type="term" value="P:lipid catabolic process"/>
    <property type="evidence" value="ECO:0007669"/>
    <property type="project" value="UniProtKB-KW"/>
</dbReference>
<keyword evidence="4" id="KW-0106">Calcium</keyword>
<dbReference type="Pfam" id="PF13499">
    <property type="entry name" value="EF-hand_7"/>
    <property type="match status" value="1"/>
</dbReference>
<feature type="compositionally biased region" description="Low complexity" evidence="10">
    <location>
        <begin position="646"/>
        <end position="662"/>
    </location>
</feature>
<evidence type="ECO:0000256" key="9">
    <source>
        <dbReference type="RuleBase" id="RU361133"/>
    </source>
</evidence>
<dbReference type="InterPro" id="IPR011992">
    <property type="entry name" value="EF-hand-dom_pair"/>
</dbReference>
<feature type="domain" description="EF-hand" evidence="13">
    <location>
        <begin position="158"/>
        <end position="187"/>
    </location>
</feature>
<dbReference type="EC" id="3.1.4.11" evidence="2 9"/>
<dbReference type="InterPro" id="IPR001192">
    <property type="entry name" value="PI-PLC_fam"/>
</dbReference>
<dbReference type="AlphaFoldDB" id="A0AAD5VLI1"/>
<evidence type="ECO:0000259" key="13">
    <source>
        <dbReference type="PROSITE" id="PS50222"/>
    </source>
</evidence>
<dbReference type="SUPFAM" id="SSF50729">
    <property type="entry name" value="PH domain-like"/>
    <property type="match status" value="1"/>
</dbReference>
<dbReference type="InterPro" id="IPR035892">
    <property type="entry name" value="C2_domain_sf"/>
</dbReference>
<dbReference type="GO" id="GO:0048015">
    <property type="term" value="P:phosphatidylinositol-mediated signaling"/>
    <property type="evidence" value="ECO:0007669"/>
    <property type="project" value="TreeGrafter"/>
</dbReference>
<evidence type="ECO:0000259" key="12">
    <source>
        <dbReference type="PROSITE" id="PS50008"/>
    </source>
</evidence>
<dbReference type="PROSITE" id="PS50222">
    <property type="entry name" value="EF_HAND_2"/>
    <property type="match status" value="2"/>
</dbReference>
<dbReference type="GO" id="GO:0005509">
    <property type="term" value="F:calcium ion binding"/>
    <property type="evidence" value="ECO:0007669"/>
    <property type="project" value="InterPro"/>
</dbReference>
<dbReference type="SUPFAM" id="SSF47473">
    <property type="entry name" value="EF-hand"/>
    <property type="match status" value="1"/>
</dbReference>
<dbReference type="CDD" id="cd00275">
    <property type="entry name" value="C2_PLC_like"/>
    <property type="match status" value="1"/>
</dbReference>
<dbReference type="InterPro" id="IPR001849">
    <property type="entry name" value="PH_domain"/>
</dbReference>
<dbReference type="PANTHER" id="PTHR10336:SF36">
    <property type="entry name" value="1-PHOSPHATIDYLINOSITOL 4,5-BISPHOSPHATE PHOSPHODIESTERASE BETA-4"/>
    <property type="match status" value="1"/>
</dbReference>